<feature type="compositionally biased region" description="Low complexity" evidence="1">
    <location>
        <begin position="42"/>
        <end position="56"/>
    </location>
</feature>
<dbReference type="STRING" id="709881.SAMN04489832_1476"/>
<sequence length="56" mass="5205">MQVISAARQESIFPFTGLQPASSGGTLGGAPGSGLSIAVSNPTTPGSGATGSAGTV</sequence>
<evidence type="ECO:0000313" key="3">
    <source>
        <dbReference type="Proteomes" id="UP000185124"/>
    </source>
</evidence>
<dbReference type="RefSeq" id="WP_208869540.1">
    <property type="nucleotide sequence ID" value="NZ_FSQT01000001.1"/>
</dbReference>
<name>A0A1N5VAE3_9ACTN</name>
<dbReference type="AlphaFoldDB" id="A0A1N5VAE3"/>
<evidence type="ECO:0000256" key="1">
    <source>
        <dbReference type="SAM" id="MobiDB-lite"/>
    </source>
</evidence>
<reference evidence="3" key="1">
    <citation type="submission" date="2016-12" db="EMBL/GenBank/DDBJ databases">
        <authorList>
            <person name="Varghese N."/>
            <person name="Submissions S."/>
        </authorList>
    </citation>
    <scope>NUCLEOTIDE SEQUENCE [LARGE SCALE GENOMIC DNA]</scope>
    <source>
        <strain evidence="3">DSM 45599</strain>
    </source>
</reference>
<dbReference type="Proteomes" id="UP000185124">
    <property type="component" value="Unassembled WGS sequence"/>
</dbReference>
<feature type="region of interest" description="Disordered" evidence="1">
    <location>
        <begin position="14"/>
        <end position="56"/>
    </location>
</feature>
<dbReference type="EMBL" id="FSQT01000001">
    <property type="protein sequence ID" value="SIM69736.1"/>
    <property type="molecule type" value="Genomic_DNA"/>
</dbReference>
<organism evidence="2 3">
    <name type="scientific">Micromonospora cremea</name>
    <dbReference type="NCBI Taxonomy" id="709881"/>
    <lineage>
        <taxon>Bacteria</taxon>
        <taxon>Bacillati</taxon>
        <taxon>Actinomycetota</taxon>
        <taxon>Actinomycetes</taxon>
        <taxon>Micromonosporales</taxon>
        <taxon>Micromonosporaceae</taxon>
        <taxon>Micromonospora</taxon>
    </lineage>
</organism>
<keyword evidence="3" id="KW-1185">Reference proteome</keyword>
<proteinExistence type="predicted"/>
<gene>
    <name evidence="2" type="ORF">SAMN04489832_1476</name>
</gene>
<evidence type="ECO:0000313" key="2">
    <source>
        <dbReference type="EMBL" id="SIM69736.1"/>
    </source>
</evidence>
<protein>
    <submittedName>
        <fullName evidence="2">Uncharacterized protein</fullName>
    </submittedName>
</protein>
<accession>A0A1N5VAE3</accession>